<dbReference type="Gramene" id="EFJ22403">
    <property type="protein sequence ID" value="EFJ22403"/>
    <property type="gene ID" value="SELMODRAFT_416687"/>
</dbReference>
<dbReference type="EMBL" id="GL377596">
    <property type="protein sequence ID" value="EFJ22403.1"/>
    <property type="molecule type" value="Genomic_DNA"/>
</dbReference>
<reference evidence="2 3" key="1">
    <citation type="journal article" date="2011" name="Science">
        <title>The Selaginella genome identifies genetic changes associated with the evolution of vascular plants.</title>
        <authorList>
            <person name="Banks J.A."/>
            <person name="Nishiyama T."/>
            <person name="Hasebe M."/>
            <person name="Bowman J.L."/>
            <person name="Gribskov M."/>
            <person name="dePamphilis C."/>
            <person name="Albert V.A."/>
            <person name="Aono N."/>
            <person name="Aoyama T."/>
            <person name="Ambrose B.A."/>
            <person name="Ashton N.W."/>
            <person name="Axtell M.J."/>
            <person name="Barker E."/>
            <person name="Barker M.S."/>
            <person name="Bennetzen J.L."/>
            <person name="Bonawitz N.D."/>
            <person name="Chapple C."/>
            <person name="Cheng C."/>
            <person name="Correa L.G."/>
            <person name="Dacre M."/>
            <person name="DeBarry J."/>
            <person name="Dreyer I."/>
            <person name="Elias M."/>
            <person name="Engstrom E.M."/>
            <person name="Estelle M."/>
            <person name="Feng L."/>
            <person name="Finet C."/>
            <person name="Floyd S.K."/>
            <person name="Frommer W.B."/>
            <person name="Fujita T."/>
            <person name="Gramzow L."/>
            <person name="Gutensohn M."/>
            <person name="Harholt J."/>
            <person name="Hattori M."/>
            <person name="Heyl A."/>
            <person name="Hirai T."/>
            <person name="Hiwatashi Y."/>
            <person name="Ishikawa M."/>
            <person name="Iwata M."/>
            <person name="Karol K.G."/>
            <person name="Koehler B."/>
            <person name="Kolukisaoglu U."/>
            <person name="Kubo M."/>
            <person name="Kurata T."/>
            <person name="Lalonde S."/>
            <person name="Li K."/>
            <person name="Li Y."/>
            <person name="Litt A."/>
            <person name="Lyons E."/>
            <person name="Manning G."/>
            <person name="Maruyama T."/>
            <person name="Michael T.P."/>
            <person name="Mikami K."/>
            <person name="Miyazaki S."/>
            <person name="Morinaga S."/>
            <person name="Murata T."/>
            <person name="Mueller-Roeber B."/>
            <person name="Nelson D.R."/>
            <person name="Obara M."/>
            <person name="Oguri Y."/>
            <person name="Olmstead R.G."/>
            <person name="Onodera N."/>
            <person name="Petersen B.L."/>
            <person name="Pils B."/>
            <person name="Prigge M."/>
            <person name="Rensing S.A."/>
            <person name="Riano-Pachon D.M."/>
            <person name="Roberts A.W."/>
            <person name="Sato Y."/>
            <person name="Scheller H.V."/>
            <person name="Schulz B."/>
            <person name="Schulz C."/>
            <person name="Shakirov E.V."/>
            <person name="Shibagaki N."/>
            <person name="Shinohara N."/>
            <person name="Shippen D.E."/>
            <person name="Soerensen I."/>
            <person name="Sotooka R."/>
            <person name="Sugimoto N."/>
            <person name="Sugita M."/>
            <person name="Sumikawa N."/>
            <person name="Tanurdzic M."/>
            <person name="Theissen G."/>
            <person name="Ulvskov P."/>
            <person name="Wakazuki S."/>
            <person name="Weng J.K."/>
            <person name="Willats W.W."/>
            <person name="Wipf D."/>
            <person name="Wolf P.G."/>
            <person name="Yang L."/>
            <person name="Zimmer A.D."/>
            <person name="Zhu Q."/>
            <person name="Mitros T."/>
            <person name="Hellsten U."/>
            <person name="Loque D."/>
            <person name="Otillar R."/>
            <person name="Salamov A."/>
            <person name="Schmutz J."/>
            <person name="Shapiro H."/>
            <person name="Lindquist E."/>
            <person name="Lucas S."/>
            <person name="Rokhsar D."/>
            <person name="Grigoriev I.V."/>
        </authorList>
    </citation>
    <scope>NUCLEOTIDE SEQUENCE [LARGE SCALE GENOMIC DNA]</scope>
</reference>
<proteinExistence type="predicted"/>
<dbReference type="InParanoid" id="D8S036"/>
<dbReference type="AlphaFoldDB" id="D8S036"/>
<evidence type="ECO:0000256" key="1">
    <source>
        <dbReference type="SAM" id="MobiDB-lite"/>
    </source>
</evidence>
<protein>
    <submittedName>
        <fullName evidence="2">Uncharacterized protein</fullName>
    </submittedName>
</protein>
<feature type="region of interest" description="Disordered" evidence="1">
    <location>
        <begin position="59"/>
        <end position="82"/>
    </location>
</feature>
<keyword evidence="3" id="KW-1185">Reference proteome</keyword>
<accession>D8S036</accession>
<evidence type="ECO:0000313" key="2">
    <source>
        <dbReference type="EMBL" id="EFJ22403.1"/>
    </source>
</evidence>
<feature type="compositionally biased region" description="Acidic residues" evidence="1">
    <location>
        <begin position="235"/>
        <end position="252"/>
    </location>
</feature>
<sequence length="382" mass="42358">MPLSLLLFQMLKRMVKLHLGVEDHRLLGEIKGLMMDREMEVDVGELLALVLKMNSGSNPDLKSKKPAFPARFGPSPSPLPPPTLGHPFVREWRSSSRAGFRSVVRGLLWRRRSVVLVGGRGGSLFGGGGGSSGDQGAPATQASTPSVAFEVAASVAEVSPEEARAKFHNLNKHYGMFMDNLDAYKSQFPKTQEAKEASDFLRSFRESHAVEEQHDIVDATMSNAALGKRVGECDDKQEEEVADDEEEEEDEDYVSKMKSCNHKEIPWRSRQYGLRQGSLYLLARGMCQIKCKVDPQESGGDAGYEKTRCNSRLPRAKFPSAKAKSENTYYRGQEERSCVALGGTAASHERSCVALLGKPRSCWITWRVSVGSFHRIAMINFK</sequence>
<dbReference type="KEGG" id="smo:SELMODRAFT_416687"/>
<feature type="region of interest" description="Disordered" evidence="1">
    <location>
        <begin position="233"/>
        <end position="255"/>
    </location>
</feature>
<dbReference type="HOGENOM" id="CLU_724430_0_0_1"/>
<organism evidence="3">
    <name type="scientific">Selaginella moellendorffii</name>
    <name type="common">Spikemoss</name>
    <dbReference type="NCBI Taxonomy" id="88036"/>
    <lineage>
        <taxon>Eukaryota</taxon>
        <taxon>Viridiplantae</taxon>
        <taxon>Streptophyta</taxon>
        <taxon>Embryophyta</taxon>
        <taxon>Tracheophyta</taxon>
        <taxon>Lycopodiopsida</taxon>
        <taxon>Selaginellales</taxon>
        <taxon>Selaginellaceae</taxon>
        <taxon>Selaginella</taxon>
    </lineage>
</organism>
<evidence type="ECO:0000313" key="3">
    <source>
        <dbReference type="Proteomes" id="UP000001514"/>
    </source>
</evidence>
<name>D8S036_SELML</name>
<dbReference type="Proteomes" id="UP000001514">
    <property type="component" value="Unassembled WGS sequence"/>
</dbReference>
<gene>
    <name evidence="2" type="ORF">SELMODRAFT_416687</name>
</gene>